<keyword evidence="2" id="KW-0378">Hydrolase</keyword>
<evidence type="ECO:0000256" key="2">
    <source>
        <dbReference type="PIRNR" id="PIRNR000862"/>
    </source>
</evidence>
<dbReference type="SUPFAM" id="SSF53474">
    <property type="entry name" value="alpha/beta-Hydrolases"/>
    <property type="match status" value="1"/>
</dbReference>
<dbReference type="RefSeq" id="XP_062707272.1">
    <property type="nucleotide sequence ID" value="XM_062851288.1"/>
</dbReference>
<keyword evidence="3" id="KW-0732">Signal</keyword>
<dbReference type="Pfam" id="PF04083">
    <property type="entry name" value="Abhydro_lipase"/>
    <property type="match status" value="1"/>
</dbReference>
<dbReference type="Gene3D" id="3.40.50.1820">
    <property type="entry name" value="alpha/beta hydrolase"/>
    <property type="match status" value="1"/>
</dbReference>
<reference evidence="5" key="2">
    <citation type="submission" date="2025-05" db="UniProtKB">
        <authorList>
            <consortium name="EnsemblMetazoa"/>
        </authorList>
    </citation>
    <scope>IDENTIFICATION</scope>
    <source>
        <strain evidence="5">Foshan</strain>
    </source>
</reference>
<keyword evidence="2" id="KW-0442">Lipid degradation</keyword>
<feature type="domain" description="Partial AB-hydrolase lipase" evidence="4">
    <location>
        <begin position="57"/>
        <end position="115"/>
    </location>
</feature>
<proteinExistence type="inferred from homology"/>
<dbReference type="EnsemblMetazoa" id="AALFPA23_008997.R12317">
    <property type="protein sequence ID" value="AALFPA23_008997.P12317"/>
    <property type="gene ID" value="AALFPA23_008997"/>
</dbReference>
<dbReference type="Proteomes" id="UP000069940">
    <property type="component" value="Unassembled WGS sequence"/>
</dbReference>
<evidence type="ECO:0000313" key="5">
    <source>
        <dbReference type="EnsemblMetazoa" id="AALFPA23_008997.P12317"/>
    </source>
</evidence>
<evidence type="ECO:0000256" key="1">
    <source>
        <dbReference type="ARBA" id="ARBA00010701"/>
    </source>
</evidence>
<evidence type="ECO:0000259" key="4">
    <source>
        <dbReference type="Pfam" id="PF04083"/>
    </source>
</evidence>
<feature type="chain" id="PRO_5045978902" description="Lipase" evidence="3">
    <location>
        <begin position="24"/>
        <end position="428"/>
    </location>
</feature>
<dbReference type="InterPro" id="IPR029058">
    <property type="entry name" value="AB_hydrolase_fold"/>
</dbReference>
<dbReference type="PANTHER" id="PTHR11005">
    <property type="entry name" value="LYSOSOMAL ACID LIPASE-RELATED"/>
    <property type="match status" value="1"/>
</dbReference>
<keyword evidence="6" id="KW-1185">Reference proteome</keyword>
<sequence>MAFIRCWWVLFLAGALFGGSALGYPDEDDFFKKENEIQSLPDDTWFQIEDVDGDMTVPELIEKYGYKVEVHSATTEDGYMLTLFRIMPRQPSQTQKLPVFVMHGLLGSSADFVISGPNNSLAYYLADDGYEVWLGNARGTRYSRRHQDLPLHSEEFWDFSWHEIGYYDLPGMIDYVLNVTGLNKLQYIGHSQGTTTYFVMSSARPEYNQKIALMTALSPAVVLKRIRSPILRVLIDLSDTIKEVLDSLRVFEFLPYNDENHKVMESLCPKNARETVCEELLGQLTGPHPESYSPKLATAYMGHAPAGASTRQLMHFVQVARSGHFRQYDHGRKGNLHIYSNGKPPAYNLTASSAPVLIFYGRNDWMVHPKDVQEFYKMLPRVVAANLVTDRKFNHLDFILAKNARSDVYDKMRPVLEQYNTINSPPVV</sequence>
<accession>A0ABM1YGS4</accession>
<comment type="similarity">
    <text evidence="1 2">Belongs to the AB hydrolase superfamily. Lipase family.</text>
</comment>
<feature type="signal peptide" evidence="3">
    <location>
        <begin position="1"/>
        <end position="23"/>
    </location>
</feature>
<reference evidence="6" key="1">
    <citation type="journal article" date="2015" name="Proc. Natl. Acad. Sci. U.S.A.">
        <title>Genome sequence of the Asian Tiger mosquito, Aedes albopictus, reveals insights into its biology, genetics, and evolution.</title>
        <authorList>
            <person name="Chen X.G."/>
            <person name="Jiang X."/>
            <person name="Gu J."/>
            <person name="Xu M."/>
            <person name="Wu Y."/>
            <person name="Deng Y."/>
            <person name="Zhang C."/>
            <person name="Bonizzoni M."/>
            <person name="Dermauw W."/>
            <person name="Vontas J."/>
            <person name="Armbruster P."/>
            <person name="Huang X."/>
            <person name="Yang Y."/>
            <person name="Zhang H."/>
            <person name="He W."/>
            <person name="Peng H."/>
            <person name="Liu Y."/>
            <person name="Wu K."/>
            <person name="Chen J."/>
            <person name="Lirakis M."/>
            <person name="Topalis P."/>
            <person name="Van Leeuwen T."/>
            <person name="Hall A.B."/>
            <person name="Jiang X."/>
            <person name="Thorpe C."/>
            <person name="Mueller R.L."/>
            <person name="Sun C."/>
            <person name="Waterhouse R.M."/>
            <person name="Yan G."/>
            <person name="Tu Z.J."/>
            <person name="Fang X."/>
            <person name="James A.A."/>
        </authorList>
    </citation>
    <scope>NUCLEOTIDE SEQUENCE [LARGE SCALE GENOMIC DNA]</scope>
    <source>
        <strain evidence="6">Foshan</strain>
    </source>
</reference>
<evidence type="ECO:0000256" key="3">
    <source>
        <dbReference type="SAM" id="SignalP"/>
    </source>
</evidence>
<organism evidence="5 6">
    <name type="scientific">Aedes albopictus</name>
    <name type="common">Asian tiger mosquito</name>
    <name type="synonym">Stegomyia albopicta</name>
    <dbReference type="NCBI Taxonomy" id="7160"/>
    <lineage>
        <taxon>Eukaryota</taxon>
        <taxon>Metazoa</taxon>
        <taxon>Ecdysozoa</taxon>
        <taxon>Arthropoda</taxon>
        <taxon>Hexapoda</taxon>
        <taxon>Insecta</taxon>
        <taxon>Pterygota</taxon>
        <taxon>Neoptera</taxon>
        <taxon>Endopterygota</taxon>
        <taxon>Diptera</taxon>
        <taxon>Nematocera</taxon>
        <taxon>Culicoidea</taxon>
        <taxon>Culicidae</taxon>
        <taxon>Culicinae</taxon>
        <taxon>Aedini</taxon>
        <taxon>Aedes</taxon>
        <taxon>Stegomyia</taxon>
    </lineage>
</organism>
<dbReference type="InterPro" id="IPR025483">
    <property type="entry name" value="Lipase_euk"/>
</dbReference>
<evidence type="ECO:0000313" key="6">
    <source>
        <dbReference type="Proteomes" id="UP000069940"/>
    </source>
</evidence>
<dbReference type="InterPro" id="IPR006693">
    <property type="entry name" value="AB_hydrolase_lipase"/>
</dbReference>
<name>A0ABM1YGS4_AEDAL</name>
<dbReference type="GeneID" id="134287955"/>
<dbReference type="PIRSF" id="PIRSF000862">
    <property type="entry name" value="Steryl_ester_lip"/>
    <property type="match status" value="1"/>
</dbReference>
<keyword evidence="2" id="KW-0443">Lipid metabolism</keyword>
<protein>
    <recommendedName>
        <fullName evidence="2">Lipase</fullName>
    </recommendedName>
</protein>